<evidence type="ECO:0000313" key="7">
    <source>
        <dbReference type="Proteomes" id="UP000270219"/>
    </source>
</evidence>
<feature type="transmembrane region" description="Helical" evidence="5">
    <location>
        <begin position="71"/>
        <end position="89"/>
    </location>
</feature>
<evidence type="ECO:0000256" key="2">
    <source>
        <dbReference type="ARBA" id="ARBA00022692"/>
    </source>
</evidence>
<dbReference type="AlphaFoldDB" id="A0A498DJ10"/>
<keyword evidence="2 5" id="KW-0812">Transmembrane</keyword>
<accession>A0A498DJ10</accession>
<proteinExistence type="predicted"/>
<sequence length="107" mass="12393">MPSNDERIFALLIYLLSFPFPILGPLIIWLVKKDESQFVHFHGKAYFNFFISYAIYGIISTILILLLIGFLFLWILGIAAVIFTIIAAVKSYNGEEYRIPFSFRFFG</sequence>
<keyword evidence="3 5" id="KW-1133">Transmembrane helix</keyword>
<feature type="transmembrane region" description="Helical" evidence="5">
    <location>
        <begin position="12"/>
        <end position="31"/>
    </location>
</feature>
<gene>
    <name evidence="6" type="ORF">D8M04_08110</name>
</gene>
<feature type="transmembrane region" description="Helical" evidence="5">
    <location>
        <begin position="43"/>
        <end position="65"/>
    </location>
</feature>
<organism evidence="6 7">
    <name type="scientific">Oceanobacillus piezotolerans</name>
    <dbReference type="NCBI Taxonomy" id="2448030"/>
    <lineage>
        <taxon>Bacteria</taxon>
        <taxon>Bacillati</taxon>
        <taxon>Bacillota</taxon>
        <taxon>Bacilli</taxon>
        <taxon>Bacillales</taxon>
        <taxon>Bacillaceae</taxon>
        <taxon>Oceanobacillus</taxon>
    </lineage>
</organism>
<evidence type="ECO:0000256" key="1">
    <source>
        <dbReference type="ARBA" id="ARBA00004141"/>
    </source>
</evidence>
<reference evidence="6 7" key="1">
    <citation type="submission" date="2018-10" db="EMBL/GenBank/DDBJ databases">
        <title>Oceanobacillus sp. YLB-02 draft genome.</title>
        <authorList>
            <person name="Yu L."/>
        </authorList>
    </citation>
    <scope>NUCLEOTIDE SEQUENCE [LARGE SCALE GENOMIC DNA]</scope>
    <source>
        <strain evidence="6 7">YLB-02</strain>
    </source>
</reference>
<comment type="subcellular location">
    <subcellularLocation>
        <location evidence="1">Membrane</location>
        <topology evidence="1">Multi-pass membrane protein</topology>
    </subcellularLocation>
</comment>
<dbReference type="Pfam" id="PF09685">
    <property type="entry name" value="MamF_MmsF"/>
    <property type="match status" value="1"/>
</dbReference>
<evidence type="ECO:0000256" key="3">
    <source>
        <dbReference type="ARBA" id="ARBA00022989"/>
    </source>
</evidence>
<dbReference type="Proteomes" id="UP000270219">
    <property type="component" value="Unassembled WGS sequence"/>
</dbReference>
<dbReference type="InterPro" id="IPR019109">
    <property type="entry name" value="MamF_MmsF"/>
</dbReference>
<keyword evidence="7" id="KW-1185">Reference proteome</keyword>
<dbReference type="OrthoDB" id="9808930at2"/>
<evidence type="ECO:0000256" key="5">
    <source>
        <dbReference type="SAM" id="Phobius"/>
    </source>
</evidence>
<protein>
    <submittedName>
        <fullName evidence="6">DUF4870 domain-containing protein</fullName>
    </submittedName>
</protein>
<keyword evidence="4 5" id="KW-0472">Membrane</keyword>
<comment type="caution">
    <text evidence="6">The sequence shown here is derived from an EMBL/GenBank/DDBJ whole genome shotgun (WGS) entry which is preliminary data.</text>
</comment>
<dbReference type="EMBL" id="RCHR01000003">
    <property type="protein sequence ID" value="RLL45495.1"/>
    <property type="molecule type" value="Genomic_DNA"/>
</dbReference>
<evidence type="ECO:0000313" key="6">
    <source>
        <dbReference type="EMBL" id="RLL45495.1"/>
    </source>
</evidence>
<evidence type="ECO:0000256" key="4">
    <source>
        <dbReference type="ARBA" id="ARBA00023136"/>
    </source>
</evidence>
<name>A0A498DJ10_9BACI</name>